<evidence type="ECO:0000259" key="4">
    <source>
        <dbReference type="SMART" id="SM00978"/>
    </source>
</evidence>
<evidence type="ECO:0000313" key="5">
    <source>
        <dbReference type="EMBL" id="AMZ73546.1"/>
    </source>
</evidence>
<accession>A0A159ZZG5</accession>
<dbReference type="SUPFAM" id="SSF54427">
    <property type="entry name" value="NTF2-like"/>
    <property type="match status" value="1"/>
</dbReference>
<feature type="transmembrane region" description="Helical" evidence="2">
    <location>
        <begin position="75"/>
        <end position="94"/>
    </location>
</feature>
<dbReference type="Proteomes" id="UP000076083">
    <property type="component" value="Chromosome"/>
</dbReference>
<keyword evidence="2" id="KW-0812">Transmembrane</keyword>
<dbReference type="SMART" id="SM00978">
    <property type="entry name" value="Tim44"/>
    <property type="match status" value="1"/>
</dbReference>
<dbReference type="AlphaFoldDB" id="A0A159ZZG5"/>
<dbReference type="PANTHER" id="PTHR41542:SF1">
    <property type="entry name" value="BLL5807 PROTEIN"/>
    <property type="match status" value="1"/>
</dbReference>
<keyword evidence="2" id="KW-0472">Membrane</keyword>
<feature type="region of interest" description="Disordered" evidence="1">
    <location>
        <begin position="30"/>
        <end position="50"/>
    </location>
</feature>
<evidence type="ECO:0000256" key="1">
    <source>
        <dbReference type="SAM" id="MobiDB-lite"/>
    </source>
</evidence>
<evidence type="ECO:0000313" key="6">
    <source>
        <dbReference type="Proteomes" id="UP000076083"/>
    </source>
</evidence>
<dbReference type="PANTHER" id="PTHR41542">
    <property type="entry name" value="BLL5807 PROTEIN"/>
    <property type="match status" value="1"/>
</dbReference>
<reference evidence="5 6" key="2">
    <citation type="journal article" date="2018" name="Nature">
        <title>Mutant phenotypes for thousands of bacterial genes of unknown function.</title>
        <authorList>
            <person name="Price M.N."/>
            <person name="Wetmore K.M."/>
            <person name="Waters R.J."/>
            <person name="Callaghan M."/>
            <person name="Ray J."/>
            <person name="Liu H."/>
            <person name="Kuehl J.V."/>
            <person name="Melnyk R.A."/>
            <person name="Lamson J.S."/>
            <person name="Suh Y."/>
            <person name="Carlson H.K."/>
            <person name="Esquivel Z."/>
            <person name="Sadeeshkumar H."/>
            <person name="Chakraborty R."/>
            <person name="Zane G.M."/>
            <person name="Rubin B.E."/>
            <person name="Wall J.D."/>
            <person name="Visel A."/>
            <person name="Bristow J."/>
            <person name="Blow M.J."/>
            <person name="Arkin A.P."/>
            <person name="Deutschbauer A.M."/>
        </authorList>
    </citation>
    <scope>NUCLEOTIDE SEQUENCE [LARGE SCALE GENOMIC DNA]</scope>
    <source>
        <strain evidence="5 6">FW300-N2E2</strain>
    </source>
</reference>
<keyword evidence="3" id="KW-0732">Signal</keyword>
<dbReference type="InterPro" id="IPR032710">
    <property type="entry name" value="NTF2-like_dom_sf"/>
</dbReference>
<proteinExistence type="predicted"/>
<feature type="domain" description="Tim44-like" evidence="4">
    <location>
        <begin position="159"/>
        <end position="290"/>
    </location>
</feature>
<name>A0A159ZZG5_PSEFL</name>
<feature type="signal peptide" evidence="3">
    <location>
        <begin position="1"/>
        <end position="23"/>
    </location>
</feature>
<feature type="transmembrane region" description="Helical" evidence="2">
    <location>
        <begin position="100"/>
        <end position="120"/>
    </location>
</feature>
<evidence type="ECO:0000256" key="3">
    <source>
        <dbReference type="SAM" id="SignalP"/>
    </source>
</evidence>
<protein>
    <recommendedName>
        <fullName evidence="4">Tim44-like domain-containing protein</fullName>
    </recommendedName>
</protein>
<sequence>MKRFLSIAMALCIGLTMAIDANAAKRFGGGKSSGAAPTHQTSQMAPSSAAGSSAATAGAAGAAGAATKASGASRWLGPLAGIAAGGLLASMFMGDGFQGMQIFDILIMAVIAFLVFRFIAARRRKQQEQFAPAGHAPMQREVFNQQPAASGSIFGGSAAPAAARPVINAPAWFNEQRFIEAARNHFMALQQHWDANEMDKISEFVTPQLLEFLKRERAELGDGFQSTYIDNLHVQLDGVDDRADKTIATLTFSGVSKDSRFDKGEAFSESWNMERAQGDDQPWLVAGIRQNG</sequence>
<gene>
    <name evidence="5" type="ORF">TK06_21415</name>
</gene>
<dbReference type="Pfam" id="PF04280">
    <property type="entry name" value="Tim44"/>
    <property type="match status" value="1"/>
</dbReference>
<dbReference type="InterPro" id="IPR007379">
    <property type="entry name" value="Tim44-like_dom"/>
</dbReference>
<reference evidence="6" key="1">
    <citation type="submission" date="2016-04" db="EMBL/GenBank/DDBJ databases">
        <authorList>
            <person name="Ray J."/>
            <person name="Price M."/>
            <person name="Deutschbauer A."/>
        </authorList>
    </citation>
    <scope>NUCLEOTIDE SEQUENCE [LARGE SCALE GENOMIC DNA]</scope>
    <source>
        <strain evidence="6">FW300-N2E2</strain>
    </source>
</reference>
<organism evidence="5 6">
    <name type="scientific">Pseudomonas fluorescens</name>
    <dbReference type="NCBI Taxonomy" id="294"/>
    <lineage>
        <taxon>Bacteria</taxon>
        <taxon>Pseudomonadati</taxon>
        <taxon>Pseudomonadota</taxon>
        <taxon>Gammaproteobacteria</taxon>
        <taxon>Pseudomonadales</taxon>
        <taxon>Pseudomonadaceae</taxon>
        <taxon>Pseudomonas</taxon>
    </lineage>
</organism>
<feature type="chain" id="PRO_5007811901" description="Tim44-like domain-containing protein" evidence="3">
    <location>
        <begin position="24"/>
        <end position="292"/>
    </location>
</feature>
<dbReference type="RefSeq" id="WP_063323715.1">
    <property type="nucleotide sequence ID" value="NZ_CP015225.1"/>
</dbReference>
<evidence type="ECO:0000256" key="2">
    <source>
        <dbReference type="SAM" id="Phobius"/>
    </source>
</evidence>
<keyword evidence="2" id="KW-1133">Transmembrane helix</keyword>
<dbReference type="EMBL" id="CP015225">
    <property type="protein sequence ID" value="AMZ73546.1"/>
    <property type="molecule type" value="Genomic_DNA"/>
</dbReference>